<dbReference type="STRING" id="454171.CP488_00975"/>
<evidence type="ECO:0000256" key="1">
    <source>
        <dbReference type="ARBA" id="ARBA00001539"/>
    </source>
</evidence>
<sequence length="351" mass="39860">MTNDTKTVLVTGGAGFIGSNFCRYMLQHHPNYRVVVLDALTYAGNLSTLADIQQNPANEARFRFYPGKIQDETVVRGILEAEQVNYIVNFAAESHNDRSLLDPGSFIQTDVYGVFVLLDAARRHHVERMVHISTDEVCGTISSGCFTEESPLLPNTPYSASKAGGELQARAHHIAYGTPVLITRCGNNFGPFQYPEKLLPFFITRLIDNKKVPLYGDGSQVRDWVYVMDHCSGIDFVLHHGVVGEIYNIGCNEEHSNKEIVRLLLETLGKPDTLVRTIPDPRGKAHDHRYSLSTEKIRSLGWRPSHPFREALQQTIRWYVENESWWRPIVSRPDYQDFISRFYGPYLGEDL</sequence>
<dbReference type="GO" id="GO:0009225">
    <property type="term" value="P:nucleotide-sugar metabolic process"/>
    <property type="evidence" value="ECO:0007669"/>
    <property type="project" value="InterPro"/>
</dbReference>
<dbReference type="Proteomes" id="UP000014227">
    <property type="component" value="Chromosome I"/>
</dbReference>
<organism evidence="10 11">
    <name type="scientific">Chthonomonas calidirosea (strain DSM 23976 / ICMP 18418 / T49)</name>
    <dbReference type="NCBI Taxonomy" id="1303518"/>
    <lineage>
        <taxon>Bacteria</taxon>
        <taxon>Bacillati</taxon>
        <taxon>Armatimonadota</taxon>
        <taxon>Chthonomonadia</taxon>
        <taxon>Chthonomonadales</taxon>
        <taxon>Chthonomonadaceae</taxon>
        <taxon>Chthonomonas</taxon>
    </lineage>
</organism>
<evidence type="ECO:0000256" key="7">
    <source>
        <dbReference type="ARBA" id="ARBA00023239"/>
    </source>
</evidence>
<dbReference type="eggNOG" id="COG1088">
    <property type="taxonomic scope" value="Bacteria"/>
</dbReference>
<dbReference type="InterPro" id="IPR005888">
    <property type="entry name" value="dTDP_Gluc_deHydtase"/>
</dbReference>
<dbReference type="InterPro" id="IPR036291">
    <property type="entry name" value="NAD(P)-bd_dom_sf"/>
</dbReference>
<proteinExistence type="inferred from homology"/>
<dbReference type="EMBL" id="HF951689">
    <property type="protein sequence ID" value="CCW34019.1"/>
    <property type="molecule type" value="Genomic_DNA"/>
</dbReference>
<protein>
    <recommendedName>
        <fullName evidence="5 8">dTDP-glucose 4,6-dehydratase</fullName>
        <ecNumber evidence="4 8">4.2.1.46</ecNumber>
    </recommendedName>
</protein>
<keyword evidence="6" id="KW-0520">NAD</keyword>
<comment type="cofactor">
    <cofactor evidence="2 8">
        <name>NAD(+)</name>
        <dbReference type="ChEBI" id="CHEBI:57540"/>
    </cofactor>
</comment>
<comment type="similarity">
    <text evidence="3 8">Belongs to the NAD(P)-dependent epimerase/dehydratase family. dTDP-glucose dehydratase subfamily.</text>
</comment>
<evidence type="ECO:0000256" key="4">
    <source>
        <dbReference type="ARBA" id="ARBA00011990"/>
    </source>
</evidence>
<dbReference type="InParanoid" id="S0ESB3"/>
<keyword evidence="11" id="KW-1185">Reference proteome</keyword>
<dbReference type="CDD" id="cd05246">
    <property type="entry name" value="dTDP_GD_SDR_e"/>
    <property type="match status" value="1"/>
</dbReference>
<dbReference type="Gene3D" id="3.90.25.10">
    <property type="entry name" value="UDP-galactose 4-epimerase, domain 1"/>
    <property type="match status" value="1"/>
</dbReference>
<dbReference type="NCBIfam" id="TIGR01181">
    <property type="entry name" value="dTDP_gluc_dehyt"/>
    <property type="match status" value="1"/>
</dbReference>
<gene>
    <name evidence="10" type="ORF">CCALI_00181</name>
</gene>
<dbReference type="PANTHER" id="PTHR43000">
    <property type="entry name" value="DTDP-D-GLUCOSE 4,6-DEHYDRATASE-RELATED"/>
    <property type="match status" value="1"/>
</dbReference>
<dbReference type="AlphaFoldDB" id="S0ESB3"/>
<name>S0ESB3_CHTCT</name>
<evidence type="ECO:0000313" key="11">
    <source>
        <dbReference type="Proteomes" id="UP000014227"/>
    </source>
</evidence>
<dbReference type="KEGG" id="ccz:CCALI_00181"/>
<comment type="catalytic activity">
    <reaction evidence="1 8">
        <text>dTDP-alpha-D-glucose = dTDP-4-dehydro-6-deoxy-alpha-D-glucose + H2O</text>
        <dbReference type="Rhea" id="RHEA:17221"/>
        <dbReference type="ChEBI" id="CHEBI:15377"/>
        <dbReference type="ChEBI" id="CHEBI:57477"/>
        <dbReference type="ChEBI" id="CHEBI:57649"/>
        <dbReference type="EC" id="4.2.1.46"/>
    </reaction>
</comment>
<evidence type="ECO:0000256" key="6">
    <source>
        <dbReference type="ARBA" id="ARBA00023027"/>
    </source>
</evidence>
<evidence type="ECO:0000313" key="10">
    <source>
        <dbReference type="EMBL" id="CCW34019.1"/>
    </source>
</evidence>
<evidence type="ECO:0000256" key="8">
    <source>
        <dbReference type="RuleBase" id="RU004473"/>
    </source>
</evidence>
<dbReference type="RefSeq" id="WP_016481583.1">
    <property type="nucleotide sequence ID" value="NC_021487.1"/>
</dbReference>
<evidence type="ECO:0000259" key="9">
    <source>
        <dbReference type="Pfam" id="PF16363"/>
    </source>
</evidence>
<dbReference type="InterPro" id="IPR016040">
    <property type="entry name" value="NAD(P)-bd_dom"/>
</dbReference>
<dbReference type="Gene3D" id="3.40.50.720">
    <property type="entry name" value="NAD(P)-binding Rossmann-like Domain"/>
    <property type="match status" value="1"/>
</dbReference>
<reference evidence="11" key="1">
    <citation type="submission" date="2013-03" db="EMBL/GenBank/DDBJ databases">
        <title>Genome sequence of Chthonomonas calidirosea, the first sequenced genome from the Armatimonadetes phylum (formally candidate division OP10).</title>
        <authorList>
            <person name="Lee K.C.Y."/>
            <person name="Morgan X.C."/>
            <person name="Dunfield P.F."/>
            <person name="Tamas I."/>
            <person name="Houghton K.M."/>
            <person name="Vyssotski M."/>
            <person name="Ryan J.L.J."/>
            <person name="Lagutin K."/>
            <person name="McDonald I.R."/>
            <person name="Stott M.B."/>
        </authorList>
    </citation>
    <scope>NUCLEOTIDE SEQUENCE [LARGE SCALE GENOMIC DNA]</scope>
    <source>
        <strain evidence="11">DSM 23976 / ICMP 18418 / T49</strain>
    </source>
</reference>
<evidence type="ECO:0000256" key="5">
    <source>
        <dbReference type="ARBA" id="ARBA00016977"/>
    </source>
</evidence>
<keyword evidence="7 8" id="KW-0456">Lyase</keyword>
<dbReference type="FunCoup" id="S0ESB3">
    <property type="interactions" value="359"/>
</dbReference>
<evidence type="ECO:0000256" key="2">
    <source>
        <dbReference type="ARBA" id="ARBA00001911"/>
    </source>
</evidence>
<dbReference type="SUPFAM" id="SSF51735">
    <property type="entry name" value="NAD(P)-binding Rossmann-fold domains"/>
    <property type="match status" value="1"/>
</dbReference>
<dbReference type="PATRIC" id="fig|1303518.3.peg.182"/>
<accession>S0ESB3</accession>
<dbReference type="OrthoDB" id="9811743at2"/>
<feature type="domain" description="NAD(P)-binding" evidence="9">
    <location>
        <begin position="9"/>
        <end position="314"/>
    </location>
</feature>
<dbReference type="Pfam" id="PF16363">
    <property type="entry name" value="GDP_Man_Dehyd"/>
    <property type="match status" value="1"/>
</dbReference>
<dbReference type="HOGENOM" id="CLU_007383_1_14_0"/>
<evidence type="ECO:0000256" key="3">
    <source>
        <dbReference type="ARBA" id="ARBA00008178"/>
    </source>
</evidence>
<dbReference type="EC" id="4.2.1.46" evidence="4 8"/>
<dbReference type="GO" id="GO:0008460">
    <property type="term" value="F:dTDP-glucose 4,6-dehydratase activity"/>
    <property type="evidence" value="ECO:0007669"/>
    <property type="project" value="UniProtKB-EC"/>
</dbReference>